<dbReference type="OrthoDB" id="6020229at2759"/>
<keyword evidence="1" id="KW-0689">Ribosomal protein</keyword>
<dbReference type="Pfam" id="PF10246">
    <property type="entry name" value="MRP-S35"/>
    <property type="match status" value="1"/>
</dbReference>
<gene>
    <name evidence="1" type="ORF">WN48_02528</name>
</gene>
<dbReference type="GO" id="GO:0005763">
    <property type="term" value="C:mitochondrial small ribosomal subunit"/>
    <property type="evidence" value="ECO:0007669"/>
    <property type="project" value="TreeGrafter"/>
</dbReference>
<dbReference type="PANTHER" id="PTHR13447">
    <property type="entry name" value="MITOCHONDRIAL 28S RIBOSOMAL PROTEIN S28"/>
    <property type="match status" value="1"/>
</dbReference>
<keyword evidence="1" id="KW-0687">Ribonucleoprotein</keyword>
<organism evidence="1 2">
    <name type="scientific">Eufriesea mexicana</name>
    <dbReference type="NCBI Taxonomy" id="516756"/>
    <lineage>
        <taxon>Eukaryota</taxon>
        <taxon>Metazoa</taxon>
        <taxon>Ecdysozoa</taxon>
        <taxon>Arthropoda</taxon>
        <taxon>Hexapoda</taxon>
        <taxon>Insecta</taxon>
        <taxon>Pterygota</taxon>
        <taxon>Neoptera</taxon>
        <taxon>Endopterygota</taxon>
        <taxon>Hymenoptera</taxon>
        <taxon>Apocrita</taxon>
        <taxon>Aculeata</taxon>
        <taxon>Apoidea</taxon>
        <taxon>Anthophila</taxon>
        <taxon>Apidae</taxon>
        <taxon>Eufriesea</taxon>
    </lineage>
</organism>
<dbReference type="AlphaFoldDB" id="A0A310SD79"/>
<sequence>MNMIQRYQTIIRHLCSGSTPRKSALCVRNYSIKGDSTGNLTDKEKYEIGDIDSEFNIFKQISELTKDLKTKDNVETSKCNTFTSLLRHSKFINLGDPTQKAVVGEIFNVVGNDLYIDFGWKFHCVCPRPELQSNLFTRGTKVKLLIKDLELSTRFLGATTDLTLLEADCTLLSIIHYSKN</sequence>
<dbReference type="Proteomes" id="UP000250275">
    <property type="component" value="Unassembled WGS sequence"/>
</dbReference>
<evidence type="ECO:0000313" key="1">
    <source>
        <dbReference type="EMBL" id="OAD52243.1"/>
    </source>
</evidence>
<dbReference type="EMBL" id="KQ775960">
    <property type="protein sequence ID" value="OAD52243.1"/>
    <property type="molecule type" value="Genomic_DNA"/>
</dbReference>
<reference evidence="1 2" key="1">
    <citation type="submission" date="2015-07" db="EMBL/GenBank/DDBJ databases">
        <title>The genome of Eufriesea mexicana.</title>
        <authorList>
            <person name="Pan H."/>
            <person name="Kapheim K."/>
        </authorList>
    </citation>
    <scope>NUCLEOTIDE SEQUENCE [LARGE SCALE GENOMIC DNA]</scope>
    <source>
        <strain evidence="1">0111107269</strain>
        <tissue evidence="1">Whole body</tissue>
    </source>
</reference>
<keyword evidence="2" id="KW-1185">Reference proteome</keyword>
<proteinExistence type="predicted"/>
<feature type="non-terminal residue" evidence="1">
    <location>
        <position position="180"/>
    </location>
</feature>
<dbReference type="InterPro" id="IPR019375">
    <property type="entry name" value="Ribosomal_bS1m"/>
</dbReference>
<name>A0A310SD79_9HYME</name>
<dbReference type="PANTHER" id="PTHR13447:SF2">
    <property type="entry name" value="SMALL RIBOSOMAL SUBUNIT PROTEIN BS1M"/>
    <property type="match status" value="1"/>
</dbReference>
<accession>A0A310SD79</accession>
<protein>
    <submittedName>
        <fullName evidence="1">28S ribosomal protein S28, mitochondrial</fullName>
    </submittedName>
</protein>
<evidence type="ECO:0000313" key="2">
    <source>
        <dbReference type="Proteomes" id="UP000250275"/>
    </source>
</evidence>